<gene>
    <name evidence="2" type="ORF">ACFSKW_50400</name>
</gene>
<feature type="transmembrane region" description="Helical" evidence="1">
    <location>
        <begin position="89"/>
        <end position="113"/>
    </location>
</feature>
<keyword evidence="1" id="KW-0472">Membrane</keyword>
<proteinExistence type="predicted"/>
<protein>
    <recommendedName>
        <fullName evidence="4">DUF4386 family protein</fullName>
    </recommendedName>
</protein>
<sequence>MSTAIGWTGAGRAGAAAVLLGTGLCWAAAAIIGPAWSQPESPHWAAAHPTRAGLALTFDILSIPFLIGTMLVWLLLARPGAPRLAWSGAALLTGAAAGQGIVEGVELAGYLIAQSDRIDPLAYSDVLGSGSGLPMVVFEVLFMGGASLGLLLMMIALWRSRAVPRVACALLVVLQAAEFLGPPLPYVLGTGAVLSWMAASVLRRPVTT</sequence>
<feature type="transmembrane region" description="Helical" evidence="1">
    <location>
        <begin position="133"/>
        <end position="155"/>
    </location>
</feature>
<dbReference type="RefSeq" id="WP_379582206.1">
    <property type="nucleotide sequence ID" value="NZ_JBHUFV010000094.1"/>
</dbReference>
<keyword evidence="3" id="KW-1185">Reference proteome</keyword>
<evidence type="ECO:0000313" key="2">
    <source>
        <dbReference type="EMBL" id="MFD1939697.1"/>
    </source>
</evidence>
<keyword evidence="1" id="KW-1133">Transmembrane helix</keyword>
<reference evidence="3" key="1">
    <citation type="journal article" date="2019" name="Int. J. Syst. Evol. Microbiol.">
        <title>The Global Catalogue of Microorganisms (GCM) 10K type strain sequencing project: providing services to taxonomists for standard genome sequencing and annotation.</title>
        <authorList>
            <consortium name="The Broad Institute Genomics Platform"/>
            <consortium name="The Broad Institute Genome Sequencing Center for Infectious Disease"/>
            <person name="Wu L."/>
            <person name="Ma J."/>
        </authorList>
    </citation>
    <scope>NUCLEOTIDE SEQUENCE [LARGE SCALE GENOMIC DNA]</scope>
    <source>
        <strain evidence="3">ICMP 6774ER</strain>
    </source>
</reference>
<organism evidence="2 3">
    <name type="scientific">Nonomuraea mangrovi</name>
    <dbReference type="NCBI Taxonomy" id="2316207"/>
    <lineage>
        <taxon>Bacteria</taxon>
        <taxon>Bacillati</taxon>
        <taxon>Actinomycetota</taxon>
        <taxon>Actinomycetes</taxon>
        <taxon>Streptosporangiales</taxon>
        <taxon>Streptosporangiaceae</taxon>
        <taxon>Nonomuraea</taxon>
    </lineage>
</organism>
<evidence type="ECO:0000256" key="1">
    <source>
        <dbReference type="SAM" id="Phobius"/>
    </source>
</evidence>
<accession>A0ABW4TE96</accession>
<keyword evidence="1" id="KW-0812">Transmembrane</keyword>
<evidence type="ECO:0008006" key="4">
    <source>
        <dbReference type="Google" id="ProtNLM"/>
    </source>
</evidence>
<comment type="caution">
    <text evidence="2">The sequence shown here is derived from an EMBL/GenBank/DDBJ whole genome shotgun (WGS) entry which is preliminary data.</text>
</comment>
<dbReference type="EMBL" id="JBHUFV010000094">
    <property type="protein sequence ID" value="MFD1939697.1"/>
    <property type="molecule type" value="Genomic_DNA"/>
</dbReference>
<feature type="transmembrane region" description="Helical" evidence="1">
    <location>
        <begin position="53"/>
        <end position="77"/>
    </location>
</feature>
<name>A0ABW4TE96_9ACTN</name>
<evidence type="ECO:0000313" key="3">
    <source>
        <dbReference type="Proteomes" id="UP001597368"/>
    </source>
</evidence>
<dbReference type="Proteomes" id="UP001597368">
    <property type="component" value="Unassembled WGS sequence"/>
</dbReference>